<dbReference type="EMBL" id="JAFBCL010000001">
    <property type="protein sequence ID" value="MBM7813782.1"/>
    <property type="molecule type" value="Genomic_DNA"/>
</dbReference>
<keyword evidence="2" id="KW-1185">Reference proteome</keyword>
<proteinExistence type="predicted"/>
<evidence type="ECO:0000313" key="2">
    <source>
        <dbReference type="Proteomes" id="UP001195724"/>
    </source>
</evidence>
<dbReference type="RefSeq" id="WP_204844376.1">
    <property type="nucleotide sequence ID" value="NZ_JAFBCL010000001.1"/>
</dbReference>
<evidence type="ECO:0000313" key="1">
    <source>
        <dbReference type="EMBL" id="MBM7813782.1"/>
    </source>
</evidence>
<protein>
    <submittedName>
        <fullName evidence="1">Uncharacterized protein</fullName>
    </submittedName>
</protein>
<name>A0ABS2SBZ5_9PSEU</name>
<comment type="caution">
    <text evidence="1">The sequence shown here is derived from an EMBL/GenBank/DDBJ whole genome shotgun (WGS) entry which is preliminary data.</text>
</comment>
<reference evidence="1 2" key="1">
    <citation type="submission" date="2021-01" db="EMBL/GenBank/DDBJ databases">
        <title>Sequencing the genomes of 1000 actinobacteria strains.</title>
        <authorList>
            <person name="Klenk H.-P."/>
        </authorList>
    </citation>
    <scope>NUCLEOTIDE SEQUENCE [LARGE SCALE GENOMIC DNA]</scope>
    <source>
        <strain evidence="1 2">DSM 44581</strain>
    </source>
</reference>
<gene>
    <name evidence="1" type="ORF">JOE68_004647</name>
</gene>
<dbReference type="Proteomes" id="UP001195724">
    <property type="component" value="Unassembled WGS sequence"/>
</dbReference>
<sequence>MEEAVDRMGFGPTDDGRAGCRWAVVHHGPSKEGNDHVYVAINLVRGDGSVANTCRDLPRWRQWCLEVEQRLDLVWSAISRWRCSHAGTRTGN</sequence>
<organism evidence="1 2">
    <name type="scientific">Saccharothrix algeriensis</name>
    <dbReference type="NCBI Taxonomy" id="173560"/>
    <lineage>
        <taxon>Bacteria</taxon>
        <taxon>Bacillati</taxon>
        <taxon>Actinomycetota</taxon>
        <taxon>Actinomycetes</taxon>
        <taxon>Pseudonocardiales</taxon>
        <taxon>Pseudonocardiaceae</taxon>
        <taxon>Saccharothrix</taxon>
    </lineage>
</organism>
<accession>A0ABS2SBZ5</accession>